<protein>
    <recommendedName>
        <fullName evidence="4">Nickel insertion protein</fullName>
    </recommendedName>
</protein>
<keyword evidence="1" id="KW-0533">Nickel</keyword>
<dbReference type="Gene3D" id="3.10.20.300">
    <property type="entry name" value="mk0293 like domain"/>
    <property type="match status" value="1"/>
</dbReference>
<gene>
    <name evidence="2" type="ORF">NARC_140058</name>
</gene>
<name>A0A557SSM0_9ARCH</name>
<dbReference type="InterPro" id="IPR002822">
    <property type="entry name" value="Ni_insertion"/>
</dbReference>
<evidence type="ECO:0000313" key="3">
    <source>
        <dbReference type="Proteomes" id="UP000315289"/>
    </source>
</evidence>
<dbReference type="PANTHER" id="PTHR36566">
    <property type="entry name" value="NICKEL INSERTION PROTEIN-RELATED"/>
    <property type="match status" value="1"/>
</dbReference>
<dbReference type="PANTHER" id="PTHR36566:SF1">
    <property type="entry name" value="PYRIDINIUM-3,5-BISTHIOCARBOXYLIC ACID MONONUCLEOTIDE NICKEL INSERTION PROTEIN"/>
    <property type="match status" value="1"/>
</dbReference>
<dbReference type="Proteomes" id="UP000315289">
    <property type="component" value="Unassembled WGS sequence"/>
</dbReference>
<dbReference type="RefSeq" id="WP_144733426.1">
    <property type="nucleotide sequence ID" value="NZ_ML675589.1"/>
</dbReference>
<comment type="caution">
    <text evidence="2">The sequence shown here is derived from an EMBL/GenBank/DDBJ whole genome shotgun (WGS) entry which is preliminary data.</text>
</comment>
<dbReference type="NCBIfam" id="TIGR00299">
    <property type="entry name" value="nickel pincer cofactor biosynthesis protein LarC"/>
    <property type="match status" value="1"/>
</dbReference>
<keyword evidence="3" id="KW-1185">Reference proteome</keyword>
<evidence type="ECO:0008006" key="4">
    <source>
        <dbReference type="Google" id="ProtNLM"/>
    </source>
</evidence>
<sequence length="419" mass="46451">MRKIVVIDPQVAGISGDMFLSALVDCGANKNKIINNIKTIEKLFSDTIIRKIEFINSESNGIRATKFLFDIEEKLLERSASEMLRILANCCEVTNLSELAKKFVVETMKTIIRVESRIHNKEVKDLHLHESSSIDTAADIIGSATALDDLDLLYETTFYSTKVAVGGGTTQFSHGTIPNPTNAVLEIFRILELPIAGGPAHSEMTTPTGAAILAGLNPKIISTYPEFIPHKIGYGAGAKKFEGIPNILRISIGKSNIYASIQSDTVSVLETNIDDMAGEMMGDLVEKLSKLDAGVKDVTLVSGITKKNRPVHVLKVICSEDIEKRIIELIFNETGTLGIRKTINERYKLERFSVLLPITIQNQEYVISVKISKDQQGKIINIKPEFDNIREIANKLGFPLKKTMETVNNLIFQRNLYDI</sequence>
<dbReference type="OrthoDB" id="10691at2157"/>
<proteinExistence type="predicted"/>
<dbReference type="Gene3D" id="3.30.70.1380">
    <property type="entry name" value="Transcriptional regulatory protein pf0864 domain like"/>
    <property type="match status" value="1"/>
</dbReference>
<evidence type="ECO:0000313" key="2">
    <source>
        <dbReference type="EMBL" id="TVP39603.1"/>
    </source>
</evidence>
<dbReference type="Pfam" id="PF01969">
    <property type="entry name" value="Ni_insertion"/>
    <property type="match status" value="1"/>
</dbReference>
<reference evidence="2 3" key="1">
    <citation type="journal article" date="2019" name="Front. Microbiol.">
        <title>Ammonia Oxidation by the Arctic Terrestrial Thaumarchaeote Candidatus Nitrosocosmicus arcticus Is Stimulated by Increasing Temperatures.</title>
        <authorList>
            <person name="Alves R.J.E."/>
            <person name="Kerou M."/>
            <person name="Zappe A."/>
            <person name="Bittner R."/>
            <person name="Abby S.S."/>
            <person name="Schmidt H.A."/>
            <person name="Pfeifer K."/>
            <person name="Schleper C."/>
        </authorList>
    </citation>
    <scope>NUCLEOTIDE SEQUENCE [LARGE SCALE GENOMIC DNA]</scope>
    <source>
        <strain evidence="2 3">Kfb</strain>
    </source>
</reference>
<evidence type="ECO:0000256" key="1">
    <source>
        <dbReference type="ARBA" id="ARBA00022596"/>
    </source>
</evidence>
<dbReference type="EMBL" id="VOAH01000014">
    <property type="protein sequence ID" value="TVP39603.1"/>
    <property type="molecule type" value="Genomic_DNA"/>
</dbReference>
<dbReference type="AlphaFoldDB" id="A0A557SSM0"/>
<accession>A0A557SSM0</accession>
<organism evidence="2 3">
    <name type="scientific">Candidatus Nitrosocosmicus arcticus</name>
    <dbReference type="NCBI Taxonomy" id="2035267"/>
    <lineage>
        <taxon>Archaea</taxon>
        <taxon>Nitrososphaerota</taxon>
        <taxon>Nitrososphaeria</taxon>
        <taxon>Nitrososphaerales</taxon>
        <taxon>Nitrososphaeraceae</taxon>
        <taxon>Candidatus Nitrosocosmicus</taxon>
    </lineage>
</organism>